<organism evidence="3 4">
    <name type="scientific">Rhodocyclus tenuis</name>
    <name type="common">Rhodospirillum tenue</name>
    <dbReference type="NCBI Taxonomy" id="1066"/>
    <lineage>
        <taxon>Bacteria</taxon>
        <taxon>Pseudomonadati</taxon>
        <taxon>Pseudomonadota</taxon>
        <taxon>Betaproteobacteria</taxon>
        <taxon>Rhodocyclales</taxon>
        <taxon>Rhodocyclaceae</taxon>
        <taxon>Rhodocyclus</taxon>
    </lineage>
</organism>
<feature type="region of interest" description="Disordered" evidence="1">
    <location>
        <begin position="58"/>
        <end position="109"/>
    </location>
</feature>
<protein>
    <submittedName>
        <fullName evidence="3">Uncharacterized protein</fullName>
    </submittedName>
</protein>
<dbReference type="AlphaFoldDB" id="A0A840FYP6"/>
<accession>A0A840FYP6</accession>
<reference evidence="3 4" key="1">
    <citation type="submission" date="2020-08" db="EMBL/GenBank/DDBJ databases">
        <title>Genome sequencing of Purple Non-Sulfur Bacteria from various extreme environments.</title>
        <authorList>
            <person name="Mayer M."/>
        </authorList>
    </citation>
    <scope>NUCLEOTIDE SEQUENCE [LARGE SCALE GENOMIC DNA]</scope>
    <source>
        <strain evidence="3 4">2761</strain>
    </source>
</reference>
<keyword evidence="4" id="KW-1185">Reference proteome</keyword>
<comment type="caution">
    <text evidence="3">The sequence shown here is derived from an EMBL/GenBank/DDBJ whole genome shotgun (WGS) entry which is preliminary data.</text>
</comment>
<keyword evidence="2" id="KW-0812">Transmembrane</keyword>
<gene>
    <name evidence="3" type="ORF">GGD90_001350</name>
</gene>
<evidence type="ECO:0000313" key="4">
    <source>
        <dbReference type="Proteomes" id="UP000587070"/>
    </source>
</evidence>
<proteinExistence type="predicted"/>
<sequence length="109" mass="11082">MGIGSALKQFHANNPGKSTLVIIFTVFASLTYLILQTIDSIVTDPAKKVQAETVEEMPSAALPLPPAPSAAPTALPPVSSPAPLTSAPGSLLPAAVSSPETRRSAAPPQ</sequence>
<dbReference type="EMBL" id="JACIGE010000004">
    <property type="protein sequence ID" value="MBB4246984.1"/>
    <property type="molecule type" value="Genomic_DNA"/>
</dbReference>
<keyword evidence="2" id="KW-0472">Membrane</keyword>
<dbReference type="RefSeq" id="WP_153115499.1">
    <property type="nucleotide sequence ID" value="NZ_JACIGE010000004.1"/>
</dbReference>
<feature type="transmembrane region" description="Helical" evidence="2">
    <location>
        <begin position="20"/>
        <end position="38"/>
    </location>
</feature>
<evidence type="ECO:0000256" key="2">
    <source>
        <dbReference type="SAM" id="Phobius"/>
    </source>
</evidence>
<evidence type="ECO:0000256" key="1">
    <source>
        <dbReference type="SAM" id="MobiDB-lite"/>
    </source>
</evidence>
<evidence type="ECO:0000313" key="3">
    <source>
        <dbReference type="EMBL" id="MBB4246984.1"/>
    </source>
</evidence>
<name>A0A840FYP6_RHOTE</name>
<feature type="compositionally biased region" description="Pro residues" evidence="1">
    <location>
        <begin position="63"/>
        <end position="80"/>
    </location>
</feature>
<keyword evidence="2" id="KW-1133">Transmembrane helix</keyword>
<dbReference type="Proteomes" id="UP000587070">
    <property type="component" value="Unassembled WGS sequence"/>
</dbReference>